<evidence type="ECO:0000313" key="3">
    <source>
        <dbReference type="Proteomes" id="UP000826188"/>
    </source>
</evidence>
<keyword evidence="3" id="KW-1185">Reference proteome</keyword>
<dbReference type="Pfam" id="PF13182">
    <property type="entry name" value="DUF4007"/>
    <property type="match status" value="1"/>
</dbReference>
<dbReference type="Proteomes" id="UP000826188">
    <property type="component" value="Unassembled WGS sequence"/>
</dbReference>
<dbReference type="EMBL" id="JAHWGL010000003">
    <property type="protein sequence ID" value="MBW3127301.1"/>
    <property type="molecule type" value="Genomic_DNA"/>
</dbReference>
<sequence>MQPPPHPSAATGPDMFAGQVTTQVLLPNPPSFAGHQTFALRSAWLKKGLDALRDDARVFSADDALVTLGVGKNMVSAIRHWLIATQLVGAAERSGEFLASGLGTFLFAADGHDQYLEDPATLWLLHWNLCGPGSQAYTWVYAFNMWREWEWSEAALADAILSSAQANSSKTSSFETVRRDVGVFIQTYLAPTDRGQNTEDGLDCPLRELGLLRPALGNQQQYTFAVGPKPSLPTAIFAWALLNFWDWKYPGTTTIAARDIAYTEGSPGIVFKLDEDSTLAYLDQLETLTNGLLRFEDTPLVRQVVRTTAAALTPEVLLYSYYAAPMLEQLHA</sequence>
<comment type="caution">
    <text evidence="2">The sequence shown here is derived from an EMBL/GenBank/DDBJ whole genome shotgun (WGS) entry which is preliminary data.</text>
</comment>
<evidence type="ECO:0000259" key="1">
    <source>
        <dbReference type="Pfam" id="PF13182"/>
    </source>
</evidence>
<proteinExistence type="predicted"/>
<dbReference type="InterPro" id="IPR025248">
    <property type="entry name" value="DUF4007"/>
</dbReference>
<organism evidence="2 3">
    <name type="scientific">Hymenobacter profundi</name>
    <dbReference type="NCBI Taxonomy" id="1982110"/>
    <lineage>
        <taxon>Bacteria</taxon>
        <taxon>Pseudomonadati</taxon>
        <taxon>Bacteroidota</taxon>
        <taxon>Cytophagia</taxon>
        <taxon>Cytophagales</taxon>
        <taxon>Hymenobacteraceae</taxon>
        <taxon>Hymenobacter</taxon>
    </lineage>
</organism>
<protein>
    <submittedName>
        <fullName evidence="2">DUF4007 family protein</fullName>
    </submittedName>
</protein>
<accession>A0ABS6WW51</accession>
<dbReference type="RefSeq" id="WP_219156497.1">
    <property type="nucleotide sequence ID" value="NZ_JAHWGL010000003.1"/>
</dbReference>
<feature type="domain" description="DUF4007" evidence="1">
    <location>
        <begin position="32"/>
        <end position="322"/>
    </location>
</feature>
<evidence type="ECO:0000313" key="2">
    <source>
        <dbReference type="EMBL" id="MBW3127301.1"/>
    </source>
</evidence>
<gene>
    <name evidence="2" type="ORF">KYK14_01950</name>
</gene>
<reference evidence="2 3" key="1">
    <citation type="submission" date="2021-07" db="EMBL/GenBank/DDBJ databases">
        <title>Hymenobacter profundi sp. nov., isolated from deep-sea water.</title>
        <authorList>
            <person name="Kim M.K."/>
        </authorList>
    </citation>
    <scope>NUCLEOTIDE SEQUENCE [LARGE SCALE GENOMIC DNA]</scope>
    <source>
        <strain evidence="2 3">M2</strain>
    </source>
</reference>
<name>A0ABS6WW51_9BACT</name>